<reference evidence="19" key="1">
    <citation type="journal article" date="2017" name="Genome Biol.">
        <title>Comparative genomics reveals high biological diversity and specific adaptations in the industrially and medically important fungal genus Aspergillus.</title>
        <authorList>
            <person name="de Vries R.P."/>
            <person name="Riley R."/>
            <person name="Wiebenga A."/>
            <person name="Aguilar-Osorio G."/>
            <person name="Amillis S."/>
            <person name="Uchima C.A."/>
            <person name="Anderluh G."/>
            <person name="Asadollahi M."/>
            <person name="Askin M."/>
            <person name="Barry K."/>
            <person name="Battaglia E."/>
            <person name="Bayram O."/>
            <person name="Benocci T."/>
            <person name="Braus-Stromeyer S.A."/>
            <person name="Caldana C."/>
            <person name="Canovas D."/>
            <person name="Cerqueira G.C."/>
            <person name="Chen F."/>
            <person name="Chen W."/>
            <person name="Choi C."/>
            <person name="Clum A."/>
            <person name="Dos Santos R.A."/>
            <person name="Damasio A.R."/>
            <person name="Diallinas G."/>
            <person name="Emri T."/>
            <person name="Fekete E."/>
            <person name="Flipphi M."/>
            <person name="Freyberg S."/>
            <person name="Gallo A."/>
            <person name="Gournas C."/>
            <person name="Habgood R."/>
            <person name="Hainaut M."/>
            <person name="Harispe M.L."/>
            <person name="Henrissat B."/>
            <person name="Hilden K.S."/>
            <person name="Hope R."/>
            <person name="Hossain A."/>
            <person name="Karabika E."/>
            <person name="Karaffa L."/>
            <person name="Karanyi Z."/>
            <person name="Krasevec N."/>
            <person name="Kuo A."/>
            <person name="Kusch H."/>
            <person name="LaButti K."/>
            <person name="Lagendijk E.L."/>
            <person name="Lapidus A."/>
            <person name="Levasseur A."/>
            <person name="Lindquist E."/>
            <person name="Lipzen A."/>
            <person name="Logrieco A.F."/>
            <person name="MacCabe A."/>
            <person name="Maekelae M.R."/>
            <person name="Malavazi I."/>
            <person name="Melin P."/>
            <person name="Meyer V."/>
            <person name="Mielnichuk N."/>
            <person name="Miskei M."/>
            <person name="Molnar A.P."/>
            <person name="Mule G."/>
            <person name="Ngan C.Y."/>
            <person name="Orejas M."/>
            <person name="Orosz E."/>
            <person name="Ouedraogo J.P."/>
            <person name="Overkamp K.M."/>
            <person name="Park H.-S."/>
            <person name="Perrone G."/>
            <person name="Piumi F."/>
            <person name="Punt P.J."/>
            <person name="Ram A.F."/>
            <person name="Ramon A."/>
            <person name="Rauscher S."/>
            <person name="Record E."/>
            <person name="Riano-Pachon D.M."/>
            <person name="Robert V."/>
            <person name="Roehrig J."/>
            <person name="Ruller R."/>
            <person name="Salamov A."/>
            <person name="Salih N.S."/>
            <person name="Samson R.A."/>
            <person name="Sandor E."/>
            <person name="Sanguinetti M."/>
            <person name="Schuetze T."/>
            <person name="Sepcic K."/>
            <person name="Shelest E."/>
            <person name="Sherlock G."/>
            <person name="Sophianopoulou V."/>
            <person name="Squina F.M."/>
            <person name="Sun H."/>
            <person name="Susca A."/>
            <person name="Todd R.B."/>
            <person name="Tsang A."/>
            <person name="Unkles S.E."/>
            <person name="van de Wiele N."/>
            <person name="van Rossen-Uffink D."/>
            <person name="Oliveira J.V."/>
            <person name="Vesth T.C."/>
            <person name="Visser J."/>
            <person name="Yu J.-H."/>
            <person name="Zhou M."/>
            <person name="Andersen M.R."/>
            <person name="Archer D.B."/>
            <person name="Baker S.E."/>
            <person name="Benoit I."/>
            <person name="Brakhage A.A."/>
            <person name="Braus G.H."/>
            <person name="Fischer R."/>
            <person name="Frisvad J.C."/>
            <person name="Goldman G.H."/>
            <person name="Houbraken J."/>
            <person name="Oakley B."/>
            <person name="Pocsi I."/>
            <person name="Scazzocchio C."/>
            <person name="Seiboth B."/>
            <person name="vanKuyk P.A."/>
            <person name="Wortman J."/>
            <person name="Dyer P.S."/>
            <person name="Grigoriev I.V."/>
        </authorList>
    </citation>
    <scope>NUCLEOTIDE SEQUENCE [LARGE SCALE GENOMIC DNA]</scope>
    <source>
        <strain evidence="19">CBS 134.48</strain>
    </source>
</reference>
<dbReference type="FunFam" id="2.20.28.20:FF:000001">
    <property type="entry name" value="Methionine--tRNA ligase"/>
    <property type="match status" value="1"/>
</dbReference>
<dbReference type="GO" id="GO:0000049">
    <property type="term" value="F:tRNA binding"/>
    <property type="evidence" value="ECO:0007669"/>
    <property type="project" value="UniProtKB-UniRule"/>
</dbReference>
<feature type="region of interest" description="Disordered" evidence="16">
    <location>
        <begin position="574"/>
        <end position="609"/>
    </location>
</feature>
<evidence type="ECO:0000256" key="13">
    <source>
        <dbReference type="ARBA" id="ARBA00047364"/>
    </source>
</evidence>
<evidence type="ECO:0000256" key="4">
    <source>
        <dbReference type="ARBA" id="ARBA00022490"/>
    </source>
</evidence>
<dbReference type="InterPro" id="IPR002547">
    <property type="entry name" value="tRNA-bd_dom"/>
</dbReference>
<feature type="domain" description="TRNA-binding" evidence="17">
    <location>
        <begin position="611"/>
        <end position="731"/>
    </location>
</feature>
<dbReference type="SUPFAM" id="SSF57770">
    <property type="entry name" value="Methionyl-tRNA synthetase (MetRS), Zn-domain"/>
    <property type="match status" value="1"/>
</dbReference>
<dbReference type="GO" id="GO:0006431">
    <property type="term" value="P:methionyl-tRNA aminoacylation"/>
    <property type="evidence" value="ECO:0007669"/>
    <property type="project" value="InterPro"/>
</dbReference>
<evidence type="ECO:0000256" key="7">
    <source>
        <dbReference type="ARBA" id="ARBA00022741"/>
    </source>
</evidence>
<dbReference type="NCBIfam" id="TIGR00398">
    <property type="entry name" value="metG"/>
    <property type="match status" value="1"/>
</dbReference>
<evidence type="ECO:0000256" key="3">
    <source>
        <dbReference type="ARBA" id="ARBA00012838"/>
    </source>
</evidence>
<dbReference type="EMBL" id="KV878207">
    <property type="protein sequence ID" value="OJI80331.1"/>
    <property type="molecule type" value="Genomic_DNA"/>
</dbReference>
<evidence type="ECO:0000256" key="11">
    <source>
        <dbReference type="ARBA" id="ARBA00023146"/>
    </source>
</evidence>
<keyword evidence="4" id="KW-0963">Cytoplasm</keyword>
<dbReference type="PANTHER" id="PTHR45765:SF1">
    <property type="entry name" value="METHIONINE--TRNA LIGASE, CYTOPLASMIC"/>
    <property type="match status" value="1"/>
</dbReference>
<organism evidence="18 19">
    <name type="scientific">Aspergillus tubingensis (strain CBS 134.48)</name>
    <dbReference type="NCBI Taxonomy" id="767770"/>
    <lineage>
        <taxon>Eukaryota</taxon>
        <taxon>Fungi</taxon>
        <taxon>Dikarya</taxon>
        <taxon>Ascomycota</taxon>
        <taxon>Pezizomycotina</taxon>
        <taxon>Eurotiomycetes</taxon>
        <taxon>Eurotiomycetidae</taxon>
        <taxon>Eurotiales</taxon>
        <taxon>Aspergillaceae</taxon>
        <taxon>Aspergillus</taxon>
        <taxon>Aspergillus subgen. Circumdati</taxon>
    </lineage>
</organism>
<dbReference type="CDD" id="cd00814">
    <property type="entry name" value="MetRS_core"/>
    <property type="match status" value="1"/>
</dbReference>
<dbReference type="PROSITE" id="PS50886">
    <property type="entry name" value="TRBD"/>
    <property type="match status" value="1"/>
</dbReference>
<evidence type="ECO:0000256" key="10">
    <source>
        <dbReference type="ARBA" id="ARBA00022917"/>
    </source>
</evidence>
<keyword evidence="6 15" id="KW-0436">Ligase</keyword>
<dbReference type="SUPFAM" id="SSF50249">
    <property type="entry name" value="Nucleic acid-binding proteins"/>
    <property type="match status" value="1"/>
</dbReference>
<dbReference type="AlphaFoldDB" id="A0A1L9MTF1"/>
<dbReference type="InterPro" id="IPR029038">
    <property type="entry name" value="MetRS_Zn"/>
</dbReference>
<dbReference type="PRINTS" id="PR01041">
    <property type="entry name" value="TRNASYNTHMET"/>
</dbReference>
<dbReference type="PROSITE" id="PS00178">
    <property type="entry name" value="AA_TRNA_LIGASE_I"/>
    <property type="match status" value="1"/>
</dbReference>
<keyword evidence="5 14" id="KW-0820">tRNA-binding</keyword>
<evidence type="ECO:0000256" key="6">
    <source>
        <dbReference type="ARBA" id="ARBA00022598"/>
    </source>
</evidence>
<comment type="subcellular location">
    <subcellularLocation>
        <location evidence="1">Cytoplasm</location>
    </subcellularLocation>
</comment>
<evidence type="ECO:0000256" key="2">
    <source>
        <dbReference type="ARBA" id="ARBA00005594"/>
    </source>
</evidence>
<dbReference type="Pfam" id="PF01588">
    <property type="entry name" value="tRNA_bind"/>
    <property type="match status" value="1"/>
</dbReference>
<keyword evidence="19" id="KW-1185">Reference proteome</keyword>
<dbReference type="Pfam" id="PF09334">
    <property type="entry name" value="tRNA-synt_1g"/>
    <property type="match status" value="1"/>
</dbReference>
<dbReference type="GO" id="GO:0017101">
    <property type="term" value="C:aminoacyl-tRNA synthetase multienzyme complex"/>
    <property type="evidence" value="ECO:0007669"/>
    <property type="project" value="TreeGrafter"/>
</dbReference>
<dbReference type="InterPro" id="IPR014758">
    <property type="entry name" value="Met-tRNA_synth"/>
</dbReference>
<keyword evidence="10 15" id="KW-0648">Protein biosynthesis</keyword>
<evidence type="ECO:0000313" key="19">
    <source>
        <dbReference type="Proteomes" id="UP000184304"/>
    </source>
</evidence>
<dbReference type="SUPFAM" id="SSF52374">
    <property type="entry name" value="Nucleotidylyl transferase"/>
    <property type="match status" value="1"/>
</dbReference>
<name>A0A1L9MTF1_ASPTC</name>
<dbReference type="CDD" id="cd07957">
    <property type="entry name" value="Anticodon_Ia_Met"/>
    <property type="match status" value="1"/>
</dbReference>
<dbReference type="InterPro" id="IPR001412">
    <property type="entry name" value="aa-tRNA-synth_I_CS"/>
</dbReference>
<dbReference type="PANTHER" id="PTHR45765">
    <property type="entry name" value="METHIONINE--TRNA LIGASE"/>
    <property type="match status" value="1"/>
</dbReference>
<evidence type="ECO:0000256" key="16">
    <source>
        <dbReference type="SAM" id="MobiDB-lite"/>
    </source>
</evidence>
<evidence type="ECO:0000256" key="5">
    <source>
        <dbReference type="ARBA" id="ARBA00022555"/>
    </source>
</evidence>
<comment type="catalytic activity">
    <reaction evidence="13">
        <text>tRNA(Met) + L-methionine + ATP = L-methionyl-tRNA(Met) + AMP + diphosphate</text>
        <dbReference type="Rhea" id="RHEA:13481"/>
        <dbReference type="Rhea" id="RHEA-COMP:9667"/>
        <dbReference type="Rhea" id="RHEA-COMP:9698"/>
        <dbReference type="ChEBI" id="CHEBI:30616"/>
        <dbReference type="ChEBI" id="CHEBI:33019"/>
        <dbReference type="ChEBI" id="CHEBI:57844"/>
        <dbReference type="ChEBI" id="CHEBI:78442"/>
        <dbReference type="ChEBI" id="CHEBI:78530"/>
        <dbReference type="ChEBI" id="CHEBI:456215"/>
        <dbReference type="EC" id="6.1.1.10"/>
    </reaction>
</comment>
<dbReference type="InterPro" id="IPR023458">
    <property type="entry name" value="Met-tRNA_ligase_1"/>
</dbReference>
<dbReference type="SUPFAM" id="SSF47323">
    <property type="entry name" value="Anticodon-binding domain of a subclass of class I aminoacyl-tRNA synthetases"/>
    <property type="match status" value="1"/>
</dbReference>
<keyword evidence="9 14" id="KW-0694">RNA-binding</keyword>
<accession>A0A1L9MTF1</accession>
<dbReference type="InterPro" id="IPR033911">
    <property type="entry name" value="MetRS_core"/>
</dbReference>
<dbReference type="Gene3D" id="3.40.50.620">
    <property type="entry name" value="HUPs"/>
    <property type="match status" value="1"/>
</dbReference>
<dbReference type="InterPro" id="IPR041872">
    <property type="entry name" value="Anticodon_Met"/>
</dbReference>
<evidence type="ECO:0000256" key="1">
    <source>
        <dbReference type="ARBA" id="ARBA00004496"/>
    </source>
</evidence>
<dbReference type="VEuPathDB" id="FungiDB:ASPTUDRAFT_193737"/>
<dbReference type="Proteomes" id="UP000184304">
    <property type="component" value="Unassembled WGS sequence"/>
</dbReference>
<dbReference type="Pfam" id="PF19303">
    <property type="entry name" value="Anticodon_3"/>
    <property type="match status" value="1"/>
</dbReference>
<dbReference type="GO" id="GO:0005829">
    <property type="term" value="C:cytosol"/>
    <property type="evidence" value="ECO:0007669"/>
    <property type="project" value="TreeGrafter"/>
</dbReference>
<proteinExistence type="inferred from homology"/>
<dbReference type="EC" id="6.1.1.10" evidence="3"/>
<dbReference type="InterPro" id="IPR015413">
    <property type="entry name" value="Methionyl/Leucyl_tRNA_Synth"/>
</dbReference>
<evidence type="ECO:0000256" key="9">
    <source>
        <dbReference type="ARBA" id="ARBA00022884"/>
    </source>
</evidence>
<dbReference type="InterPro" id="IPR012340">
    <property type="entry name" value="NA-bd_OB-fold"/>
</dbReference>
<evidence type="ECO:0000256" key="8">
    <source>
        <dbReference type="ARBA" id="ARBA00022840"/>
    </source>
</evidence>
<dbReference type="GO" id="GO:0005524">
    <property type="term" value="F:ATP binding"/>
    <property type="evidence" value="ECO:0007669"/>
    <property type="project" value="UniProtKB-KW"/>
</dbReference>
<dbReference type="InterPro" id="IPR014729">
    <property type="entry name" value="Rossmann-like_a/b/a_fold"/>
</dbReference>
<evidence type="ECO:0000259" key="17">
    <source>
        <dbReference type="PROSITE" id="PS50886"/>
    </source>
</evidence>
<dbReference type="STRING" id="767770.A0A1L9MTF1"/>
<evidence type="ECO:0000256" key="12">
    <source>
        <dbReference type="ARBA" id="ARBA00030904"/>
    </source>
</evidence>
<dbReference type="InterPro" id="IPR009080">
    <property type="entry name" value="tRNAsynth_Ia_anticodon-bd"/>
</dbReference>
<dbReference type="OMA" id="YMRMAGH"/>
<sequence>MSSQSLAAHLPTVHPAKKTPVVGEDNILVTSALPYVNNVPHLGNIVGSVLSADIFSRYNKARNRNTLYVCGTDEYGTATETKALEEGTTPQALCDRYHHVHKEVYEWFEIGFDCFGRTTTEKQTEIGQHIFTKLLENGFLEERTEMQPYCTQHGSFLADRFVEGVCPRCGYEDARGDQCDQCGGLLNALDLKDARCKLDGATPLPRETTHVHLCLDRLQPQLEDWFSKSAAAGGWSSNSTQITRSWLKEGLKPRAITRDLRWGTPVPLQGYEDKVLYVWFDACIGYVSITATHLADWEIWWRNSEVKLYQFMGKDNVPFHSVIFPASQIGTGEKWTMLHHLSTSEYLNYETGKFSKSRNVGVFGDSVRQIGIPASVWRYYLLANTEKSDSRFDWTSFVQRNNSELVANLGNLVNRVIKFTNKNLESRVPDYGAALHEPAFNLLKSDINRLLARYIDDMEAVRLRAGLETAMAISTRGNQFLTENKFGASLLADSPGRGYAVIGIVLNLIYLLSAVFYPYMPSVSDAIAKMLNAPPRAITPTWQVGDLLPGHEIRPAKHLFTKIDDKMADKWRAQFGGSTAPGSPSQMSDTHVSEIGQRGKRKPEELSQVTSPRRVDFRVGHIIRAVKHPDADLLFVSTVDCGDKPGTDHTSLDLETGKTVRHVCSGLNGKIALSELQGRRVVVVANMKPVKMRGVTSAAMLLTAVSDDTGQGQKVELIAPPDGAQPGERLSFEGLEGVVMGGAMNPKHRIWEAVQQGLRTTTAGDVVWCRPDTGRVQISQARKLVSKQGRPCTVETLYSASVC</sequence>
<evidence type="ECO:0000256" key="15">
    <source>
        <dbReference type="RuleBase" id="RU363039"/>
    </source>
</evidence>
<dbReference type="Gene3D" id="2.20.28.20">
    <property type="entry name" value="Methionyl-tRNA synthetase, Zn-domain"/>
    <property type="match status" value="1"/>
</dbReference>
<dbReference type="Gene3D" id="1.10.730.10">
    <property type="entry name" value="Isoleucyl-tRNA Synthetase, Domain 1"/>
    <property type="match status" value="1"/>
</dbReference>
<dbReference type="GO" id="GO:0004825">
    <property type="term" value="F:methionine-tRNA ligase activity"/>
    <property type="evidence" value="ECO:0007669"/>
    <property type="project" value="UniProtKB-EC"/>
</dbReference>
<dbReference type="Gene3D" id="2.40.50.140">
    <property type="entry name" value="Nucleic acid-binding proteins"/>
    <property type="match status" value="1"/>
</dbReference>
<keyword evidence="7 15" id="KW-0547">Nucleotide-binding</keyword>
<evidence type="ECO:0000313" key="18">
    <source>
        <dbReference type="EMBL" id="OJI80331.1"/>
    </source>
</evidence>
<keyword evidence="8 15" id="KW-0067">ATP-binding</keyword>
<feature type="compositionally biased region" description="Polar residues" evidence="16">
    <location>
        <begin position="576"/>
        <end position="590"/>
    </location>
</feature>
<evidence type="ECO:0000256" key="14">
    <source>
        <dbReference type="PROSITE-ProRule" id="PRU00209"/>
    </source>
</evidence>
<dbReference type="NCBIfam" id="NF001100">
    <property type="entry name" value="PRK00133.1"/>
    <property type="match status" value="1"/>
</dbReference>
<keyword evidence="11 15" id="KW-0030">Aminoacyl-tRNA synthetase</keyword>
<protein>
    <recommendedName>
        <fullName evidence="3">methionine--tRNA ligase</fullName>
        <ecNumber evidence="3">6.1.1.10</ecNumber>
    </recommendedName>
    <alternativeName>
        <fullName evidence="12">Methionyl-tRNA synthetase</fullName>
    </alternativeName>
</protein>
<gene>
    <name evidence="18" type="ORF">ASPTUDRAFT_193737</name>
</gene>
<comment type="similarity">
    <text evidence="2 15">Belongs to the class-I aminoacyl-tRNA synthetase family.</text>
</comment>